<dbReference type="InterPro" id="IPR054169">
    <property type="entry name" value="GlgB_N"/>
</dbReference>
<keyword evidence="5 10" id="KW-0321">Glycogen metabolism</keyword>
<dbReference type="PANTHER" id="PTHR43651:SF3">
    <property type="entry name" value="1,4-ALPHA-GLUCAN-BRANCHING ENZYME"/>
    <property type="match status" value="1"/>
</dbReference>
<comment type="pathway">
    <text evidence="3 10">Glycan biosynthesis; glycogen biosynthesis.</text>
</comment>
<dbReference type="Gene3D" id="3.20.20.80">
    <property type="entry name" value="Glycosidases"/>
    <property type="match status" value="1"/>
</dbReference>
<dbReference type="InterPro" id="IPR017853">
    <property type="entry name" value="GH"/>
</dbReference>
<dbReference type="SUPFAM" id="SSF51445">
    <property type="entry name" value="(Trans)glycosidases"/>
    <property type="match status" value="1"/>
</dbReference>
<comment type="caution">
    <text evidence="13">The sequence shown here is derived from an EMBL/GenBank/DDBJ whole genome shotgun (WGS) entry which is preliminary data.</text>
</comment>
<dbReference type="Gene3D" id="2.60.40.10">
    <property type="entry name" value="Immunoglobulins"/>
    <property type="match status" value="2"/>
</dbReference>
<dbReference type="SUPFAM" id="SSF51011">
    <property type="entry name" value="Glycosyl hydrolase domain"/>
    <property type="match status" value="1"/>
</dbReference>
<keyword evidence="6 10" id="KW-0328">Glycosyltransferase</keyword>
<dbReference type="Pfam" id="PF02922">
    <property type="entry name" value="CBM_48"/>
    <property type="match status" value="1"/>
</dbReference>
<dbReference type="InterPro" id="IPR006048">
    <property type="entry name" value="A-amylase/branching_C"/>
</dbReference>
<dbReference type="GO" id="GO:0005829">
    <property type="term" value="C:cytosol"/>
    <property type="evidence" value="ECO:0007669"/>
    <property type="project" value="TreeGrafter"/>
</dbReference>
<keyword evidence="8 10" id="KW-0320">Glycogen biosynthesis</keyword>
<dbReference type="CDD" id="cd02855">
    <property type="entry name" value="E_set_GBE_prok_N"/>
    <property type="match status" value="1"/>
</dbReference>
<comment type="function">
    <text evidence="2 10">Catalyzes the formation of the alpha-1,6-glucosidic linkages in glycogen by scission of a 1,4-alpha-linked oligosaccharide from growing alpha-1,4-glucan chains and the subsequent attachment of the oligosaccharide to the alpha-1,6 position.</text>
</comment>
<dbReference type="InterPro" id="IPR013780">
    <property type="entry name" value="Glyco_hydro_b"/>
</dbReference>
<evidence type="ECO:0000256" key="3">
    <source>
        <dbReference type="ARBA" id="ARBA00004964"/>
    </source>
</evidence>
<feature type="domain" description="Glycosyl hydrolase family 13 catalytic" evidence="12">
    <location>
        <begin position="261"/>
        <end position="605"/>
    </location>
</feature>
<dbReference type="FunFam" id="3.20.20.80:FF:000003">
    <property type="entry name" value="1,4-alpha-glucan branching enzyme GlgB"/>
    <property type="match status" value="1"/>
</dbReference>
<dbReference type="NCBIfam" id="NF003811">
    <property type="entry name" value="PRK05402.1"/>
    <property type="match status" value="1"/>
</dbReference>
<comment type="similarity">
    <text evidence="4 10">Belongs to the glycosyl hydrolase 13 family. GlgB subfamily.</text>
</comment>
<gene>
    <name evidence="10" type="primary">glgB</name>
    <name evidence="13" type="ORF">J2S73_002958</name>
</gene>
<dbReference type="Pfam" id="PF02806">
    <property type="entry name" value="Alpha-amylase_C"/>
    <property type="match status" value="1"/>
</dbReference>
<dbReference type="GO" id="GO:0003844">
    <property type="term" value="F:1,4-alpha-glucan branching enzyme activity"/>
    <property type="evidence" value="ECO:0007669"/>
    <property type="project" value="UniProtKB-UniRule"/>
</dbReference>
<dbReference type="HAMAP" id="MF_00685">
    <property type="entry name" value="GlgB"/>
    <property type="match status" value="1"/>
</dbReference>
<evidence type="ECO:0000313" key="13">
    <source>
        <dbReference type="EMBL" id="MDQ0316482.1"/>
    </source>
</evidence>
<evidence type="ECO:0000256" key="8">
    <source>
        <dbReference type="ARBA" id="ARBA00023056"/>
    </source>
</evidence>
<dbReference type="Pfam" id="PF22019">
    <property type="entry name" value="GlgB_N"/>
    <property type="match status" value="1"/>
</dbReference>
<evidence type="ECO:0000256" key="2">
    <source>
        <dbReference type="ARBA" id="ARBA00002953"/>
    </source>
</evidence>
<dbReference type="GO" id="GO:0005978">
    <property type="term" value="P:glycogen biosynthetic process"/>
    <property type="evidence" value="ECO:0007669"/>
    <property type="project" value="UniProtKB-UniRule"/>
</dbReference>
<dbReference type="NCBIfam" id="TIGR01515">
    <property type="entry name" value="branching_enzym"/>
    <property type="match status" value="1"/>
</dbReference>
<evidence type="ECO:0000256" key="4">
    <source>
        <dbReference type="ARBA" id="ARBA00009000"/>
    </source>
</evidence>
<protein>
    <recommendedName>
        <fullName evidence="10">1,4-alpha-glucan branching enzyme GlgB</fullName>
        <ecNumber evidence="10">2.4.1.18</ecNumber>
    </recommendedName>
    <alternativeName>
        <fullName evidence="10">1,4-alpha-D-glucan:1,4-alpha-D-glucan 6-glucosyl-transferase</fullName>
    </alternativeName>
    <alternativeName>
        <fullName evidence="10">Alpha-(1-&gt;4)-glucan branching enzyme</fullName>
    </alternativeName>
    <alternativeName>
        <fullName evidence="10">Glycogen branching enzyme</fullName>
        <shortName evidence="10">BE</shortName>
    </alternativeName>
</protein>
<feature type="active site" description="Proton donor" evidence="10 11">
    <location>
        <position position="471"/>
    </location>
</feature>
<dbReference type="SMART" id="SM00642">
    <property type="entry name" value="Aamy"/>
    <property type="match status" value="1"/>
</dbReference>
<evidence type="ECO:0000256" key="1">
    <source>
        <dbReference type="ARBA" id="ARBA00000826"/>
    </source>
</evidence>
<evidence type="ECO:0000256" key="11">
    <source>
        <dbReference type="PIRSR" id="PIRSR000463-1"/>
    </source>
</evidence>
<dbReference type="EC" id="2.4.1.18" evidence="10"/>
<dbReference type="PANTHER" id="PTHR43651">
    <property type="entry name" value="1,4-ALPHA-GLUCAN-BRANCHING ENZYME"/>
    <property type="match status" value="1"/>
</dbReference>
<accession>A0AAE4ATU5</accession>
<keyword evidence="14" id="KW-1185">Reference proteome</keyword>
<dbReference type="NCBIfam" id="NF008967">
    <property type="entry name" value="PRK12313.1"/>
    <property type="match status" value="1"/>
</dbReference>
<dbReference type="InterPro" id="IPR006047">
    <property type="entry name" value="GH13_cat_dom"/>
</dbReference>
<dbReference type="CDD" id="cd11322">
    <property type="entry name" value="AmyAc_Glg_BE"/>
    <property type="match status" value="1"/>
</dbReference>
<dbReference type="InterPro" id="IPR014756">
    <property type="entry name" value="Ig_E-set"/>
</dbReference>
<dbReference type="InterPro" id="IPR037439">
    <property type="entry name" value="Branching_enzy"/>
</dbReference>
<dbReference type="InterPro" id="IPR004193">
    <property type="entry name" value="Glyco_hydro_13_N"/>
</dbReference>
<evidence type="ECO:0000256" key="6">
    <source>
        <dbReference type="ARBA" id="ARBA00022676"/>
    </source>
</evidence>
<dbReference type="FunFam" id="2.60.40.10:FF:000169">
    <property type="entry name" value="1,4-alpha-glucan branching enzyme GlgB"/>
    <property type="match status" value="1"/>
</dbReference>
<dbReference type="EMBL" id="JAUSUL010000003">
    <property type="protein sequence ID" value="MDQ0316482.1"/>
    <property type="molecule type" value="Genomic_DNA"/>
</dbReference>
<dbReference type="Gene3D" id="2.60.40.1180">
    <property type="entry name" value="Golgi alpha-mannosidase II"/>
    <property type="match status" value="1"/>
</dbReference>
<evidence type="ECO:0000256" key="7">
    <source>
        <dbReference type="ARBA" id="ARBA00022679"/>
    </source>
</evidence>
<sequence>MSTITPAPTQTAISSTDIEAIIRGRHGNPFSVLGMFGGGQEPVVVNVFAPDAATVEVLDDATGERVATLDRVHPEGFFSGTVDGRRDRFAYRLALSSRDHRWERQDPYRFGPMLGELDEYLLGEGRHLDLYQRLGAHPTTVEGVEGVSFAVWAPNARRVSVVGHFNAWDGRRHPMRKRYGVGLWELFIPGLGLGEVYKYEIVGVHGETLPLKADPLAFAQENPPATASVVCGQHGHRWQDADWLARRADHQSLSAPVSIYEVHLGSWRRGGSGEALDYDQLAEMLADYCTDMGFTHVELLPITEHPFTGSWGYQPIGMFAPTRRFGPPEAFARFVDRLHQSNIGVVTDWVPAHFPSDAHGLVRFDGTALYEHEDPRLGFHKDWNTLIYNYGRLEVANFLQSSALYWLEQFHIDALRVDAVASMLYLDYSREDGEWLPNRYGGNENLDAIAFLKEMNTRIYERVPGAQTMAEESTAWPGVSRPVDMGGLGFGYKWNMGWMHDTLDYMSLDPVYRKHNHDRMTFGIHYGFTENFVLPLSHDEVVHGKGSMLRKMPGDRWQKFANLRAYYGFMWTHPGKKLLFMGGEFGQDREWNHNQSLDWHLLAEHDHAGLQALVRDLNHLYRTEPALHELDCDPAGFEWIEAGDAENSVFVYLRRARSDARPLLVVCNMTPVVREDYRIGVPQAGAWREILNSDAERYGGSGVHNGGAVRTEDMGWHNRPSTIRLTLPPLGTVVLAPDL</sequence>
<evidence type="ECO:0000313" key="14">
    <source>
        <dbReference type="Proteomes" id="UP001229244"/>
    </source>
</evidence>
<dbReference type="GO" id="GO:0004553">
    <property type="term" value="F:hydrolase activity, hydrolyzing O-glycosyl compounds"/>
    <property type="evidence" value="ECO:0007669"/>
    <property type="project" value="InterPro"/>
</dbReference>
<dbReference type="FunFam" id="2.60.40.1180:FF:000002">
    <property type="entry name" value="1,4-alpha-glucan branching enzyme GlgB"/>
    <property type="match status" value="1"/>
</dbReference>
<dbReference type="Proteomes" id="UP001229244">
    <property type="component" value="Unassembled WGS sequence"/>
</dbReference>
<proteinExistence type="inferred from homology"/>
<name>A0AAE4ATU5_9HYPH</name>
<keyword evidence="7 10" id="KW-0808">Transferase</keyword>
<feature type="active site" description="Nucleophile" evidence="10 11">
    <location>
        <position position="418"/>
    </location>
</feature>
<comment type="catalytic activity">
    <reaction evidence="1 10">
        <text>Transfers a segment of a (1-&gt;4)-alpha-D-glucan chain to a primary hydroxy group in a similar glucan chain.</text>
        <dbReference type="EC" id="2.4.1.18"/>
    </reaction>
</comment>
<evidence type="ECO:0000256" key="10">
    <source>
        <dbReference type="HAMAP-Rule" id="MF_00685"/>
    </source>
</evidence>
<keyword evidence="9 10" id="KW-0119">Carbohydrate metabolism</keyword>
<reference evidence="13" key="1">
    <citation type="submission" date="2023-07" db="EMBL/GenBank/DDBJ databases">
        <title>Genomic Encyclopedia of Type Strains, Phase IV (KMG-IV): sequencing the most valuable type-strain genomes for metagenomic binning, comparative biology and taxonomic classification.</title>
        <authorList>
            <person name="Goeker M."/>
        </authorList>
    </citation>
    <scope>NUCLEOTIDE SEQUENCE</scope>
    <source>
        <strain evidence="13">DSM 21202</strain>
    </source>
</reference>
<dbReference type="PIRSF" id="PIRSF000463">
    <property type="entry name" value="GlgB"/>
    <property type="match status" value="1"/>
</dbReference>
<evidence type="ECO:0000256" key="5">
    <source>
        <dbReference type="ARBA" id="ARBA00022600"/>
    </source>
</evidence>
<evidence type="ECO:0000256" key="9">
    <source>
        <dbReference type="ARBA" id="ARBA00023277"/>
    </source>
</evidence>
<evidence type="ECO:0000259" key="12">
    <source>
        <dbReference type="SMART" id="SM00642"/>
    </source>
</evidence>
<dbReference type="SUPFAM" id="SSF81296">
    <property type="entry name" value="E set domains"/>
    <property type="match status" value="2"/>
</dbReference>
<organism evidence="13 14">
    <name type="scientific">Amorphus orientalis</name>
    <dbReference type="NCBI Taxonomy" id="649198"/>
    <lineage>
        <taxon>Bacteria</taxon>
        <taxon>Pseudomonadati</taxon>
        <taxon>Pseudomonadota</taxon>
        <taxon>Alphaproteobacteria</taxon>
        <taxon>Hyphomicrobiales</taxon>
        <taxon>Amorphaceae</taxon>
        <taxon>Amorphus</taxon>
    </lineage>
</organism>
<dbReference type="InterPro" id="IPR006407">
    <property type="entry name" value="GlgB"/>
</dbReference>
<dbReference type="GO" id="GO:0043169">
    <property type="term" value="F:cation binding"/>
    <property type="evidence" value="ECO:0007669"/>
    <property type="project" value="InterPro"/>
</dbReference>
<dbReference type="InterPro" id="IPR044143">
    <property type="entry name" value="GlgB_N_E_set_prok"/>
</dbReference>
<dbReference type="InterPro" id="IPR013783">
    <property type="entry name" value="Ig-like_fold"/>
</dbReference>
<dbReference type="AlphaFoldDB" id="A0AAE4ATU5"/>
<comment type="subunit">
    <text evidence="10">Monomer.</text>
</comment>